<dbReference type="PRINTS" id="PR00039">
    <property type="entry name" value="HTHLYSR"/>
</dbReference>
<dbReference type="SUPFAM" id="SSF46785">
    <property type="entry name" value="Winged helix' DNA-binding domain"/>
    <property type="match status" value="1"/>
</dbReference>
<dbReference type="Pfam" id="PF03466">
    <property type="entry name" value="LysR_substrate"/>
    <property type="match status" value="1"/>
</dbReference>
<dbReference type="FunFam" id="1.10.10.10:FF:000001">
    <property type="entry name" value="LysR family transcriptional regulator"/>
    <property type="match status" value="1"/>
</dbReference>
<dbReference type="InterPro" id="IPR036390">
    <property type="entry name" value="WH_DNA-bd_sf"/>
</dbReference>
<evidence type="ECO:0000256" key="3">
    <source>
        <dbReference type="ARBA" id="ARBA00023125"/>
    </source>
</evidence>
<dbReference type="InterPro" id="IPR000847">
    <property type="entry name" value="LysR_HTH_N"/>
</dbReference>
<dbReference type="Proteomes" id="UP000078507">
    <property type="component" value="Unassembled WGS sequence"/>
</dbReference>
<dbReference type="PANTHER" id="PTHR30579">
    <property type="entry name" value="TRANSCRIPTIONAL REGULATOR"/>
    <property type="match status" value="1"/>
</dbReference>
<keyword evidence="7" id="KW-1185">Reference proteome</keyword>
<dbReference type="Pfam" id="PF00126">
    <property type="entry name" value="HTH_1"/>
    <property type="match status" value="1"/>
</dbReference>
<reference evidence="6 7" key="1">
    <citation type="submission" date="2015-11" db="EMBL/GenBank/DDBJ databases">
        <title>Ensifer anhuiense sp. nov., an effective nitrogen fixation bacterium with Glycine soja.</title>
        <authorList>
            <person name="Yan H."/>
            <person name="Chen W."/>
        </authorList>
    </citation>
    <scope>NUCLEOTIDE SEQUENCE [LARGE SCALE GENOMIC DNA]</scope>
    <source>
        <strain evidence="6 7">LMG 7837</strain>
    </source>
</reference>
<dbReference type="InterPro" id="IPR036388">
    <property type="entry name" value="WH-like_DNA-bd_sf"/>
</dbReference>
<dbReference type="SUPFAM" id="SSF53850">
    <property type="entry name" value="Periplasmic binding protein-like II"/>
    <property type="match status" value="1"/>
</dbReference>
<gene>
    <name evidence="6" type="ORF">ATB98_04455</name>
</gene>
<name>A0A178YEW8_SINSA</name>
<dbReference type="PROSITE" id="PS50931">
    <property type="entry name" value="HTH_LYSR"/>
    <property type="match status" value="1"/>
</dbReference>
<evidence type="ECO:0000313" key="7">
    <source>
        <dbReference type="Proteomes" id="UP000078507"/>
    </source>
</evidence>
<evidence type="ECO:0000256" key="1">
    <source>
        <dbReference type="ARBA" id="ARBA00009437"/>
    </source>
</evidence>
<protein>
    <submittedName>
        <fullName evidence="6">LysR family transcriptional regulator</fullName>
    </submittedName>
</protein>
<evidence type="ECO:0000256" key="4">
    <source>
        <dbReference type="ARBA" id="ARBA00023163"/>
    </source>
</evidence>
<comment type="caution">
    <text evidence="6">The sequence shown here is derived from an EMBL/GenBank/DDBJ whole genome shotgun (WGS) entry which is preliminary data.</text>
</comment>
<evidence type="ECO:0000313" key="6">
    <source>
        <dbReference type="EMBL" id="OAP45912.1"/>
    </source>
</evidence>
<dbReference type="Gene3D" id="3.40.190.10">
    <property type="entry name" value="Periplasmic binding protein-like II"/>
    <property type="match status" value="2"/>
</dbReference>
<dbReference type="GO" id="GO:0003700">
    <property type="term" value="F:DNA-binding transcription factor activity"/>
    <property type="evidence" value="ECO:0007669"/>
    <property type="project" value="InterPro"/>
</dbReference>
<keyword evidence="4" id="KW-0804">Transcription</keyword>
<feature type="domain" description="HTH lysR-type" evidence="5">
    <location>
        <begin position="27"/>
        <end position="84"/>
    </location>
</feature>
<evidence type="ECO:0000256" key="2">
    <source>
        <dbReference type="ARBA" id="ARBA00023015"/>
    </source>
</evidence>
<keyword evidence="3" id="KW-0238">DNA-binding</keyword>
<dbReference type="InterPro" id="IPR050176">
    <property type="entry name" value="LTTR"/>
</dbReference>
<comment type="similarity">
    <text evidence="1">Belongs to the LysR transcriptional regulatory family.</text>
</comment>
<keyword evidence="2" id="KW-0805">Transcription regulation</keyword>
<organism evidence="6 7">
    <name type="scientific">Sinorhizobium saheli</name>
    <dbReference type="NCBI Taxonomy" id="36856"/>
    <lineage>
        <taxon>Bacteria</taxon>
        <taxon>Pseudomonadati</taxon>
        <taxon>Pseudomonadota</taxon>
        <taxon>Alphaproteobacteria</taxon>
        <taxon>Hyphomicrobiales</taxon>
        <taxon>Rhizobiaceae</taxon>
        <taxon>Sinorhizobium/Ensifer group</taxon>
        <taxon>Sinorhizobium</taxon>
    </lineage>
</organism>
<dbReference type="AlphaFoldDB" id="A0A178YEW8"/>
<evidence type="ECO:0000259" key="5">
    <source>
        <dbReference type="PROSITE" id="PS50931"/>
    </source>
</evidence>
<proteinExistence type="inferred from homology"/>
<sequence length="319" mass="35044">MKLIYLSEFLNEDAAMNMMLRHALPLLEMDVLKTFVAIAETGNFTTAAETVYRTPSAVSMQIKKLEEMLGCTLFLRDARSVSLTPKGELLLGFARRLLSLNNETVSRFLMPDMNGVVRVGAPEDVGERILPDVLKRFAESYPNVTVDVSIGMSNAMRKRVDEHRLDIAIYNSLSDEAAKDGEILMQEKLVWAGAKCGDAHLRDPLPVSMWEDGCVWRADAVEKLSRAGRKFRVAFLSAYTTGQRAAVLAGLAIAPLPRYLVQGDMIALGERDGLPDLGHYDIGLKVIEDAPAPVLAVADHVREAFAELQMQPARVAAAG</sequence>
<dbReference type="EMBL" id="LNQB01000070">
    <property type="protein sequence ID" value="OAP45912.1"/>
    <property type="molecule type" value="Genomic_DNA"/>
</dbReference>
<dbReference type="Gene3D" id="1.10.10.10">
    <property type="entry name" value="Winged helix-like DNA-binding domain superfamily/Winged helix DNA-binding domain"/>
    <property type="match status" value="1"/>
</dbReference>
<dbReference type="GO" id="GO:0003677">
    <property type="term" value="F:DNA binding"/>
    <property type="evidence" value="ECO:0007669"/>
    <property type="project" value="UniProtKB-KW"/>
</dbReference>
<accession>A0A178YEW8</accession>
<dbReference type="PANTHER" id="PTHR30579:SF7">
    <property type="entry name" value="HTH-TYPE TRANSCRIPTIONAL REGULATOR LRHA-RELATED"/>
    <property type="match status" value="1"/>
</dbReference>
<dbReference type="STRING" id="36856.ATB98_04455"/>
<dbReference type="InterPro" id="IPR005119">
    <property type="entry name" value="LysR_subst-bd"/>
</dbReference>